<organism evidence="3 4">
    <name type="scientific">Mucor saturninus</name>
    <dbReference type="NCBI Taxonomy" id="64648"/>
    <lineage>
        <taxon>Eukaryota</taxon>
        <taxon>Fungi</taxon>
        <taxon>Fungi incertae sedis</taxon>
        <taxon>Mucoromycota</taxon>
        <taxon>Mucoromycotina</taxon>
        <taxon>Mucoromycetes</taxon>
        <taxon>Mucorales</taxon>
        <taxon>Mucorineae</taxon>
        <taxon>Mucoraceae</taxon>
        <taxon>Mucor</taxon>
    </lineage>
</organism>
<dbReference type="PANTHER" id="PTHR23022:SF135">
    <property type="entry name" value="SI:DKEY-77F5.3"/>
    <property type="match status" value="1"/>
</dbReference>
<dbReference type="GO" id="GO:0003677">
    <property type="term" value="F:DNA binding"/>
    <property type="evidence" value="ECO:0007669"/>
    <property type="project" value="InterPro"/>
</dbReference>
<proteinExistence type="predicted"/>
<dbReference type="GO" id="GO:0015074">
    <property type="term" value="P:DNA integration"/>
    <property type="evidence" value="ECO:0007669"/>
    <property type="project" value="InterPro"/>
</dbReference>
<sequence>MRQISESKRNNVVQCLSNGFSARETASKTGVSKSSINRISQVTLGVKSKPRIGRPPKVTSTNIDYIVQQVTKNGIESASKVSQILSSDLGLSLSATSIRRLLKTRGIVPLIKPKKPLLRKKNIADRVAFAKSHIAWTETDWKHVVWSDETKINLFGSDGIHWCYKRKDTQLKPQHVQQTVKHGGGSVMVWSCITWSGVGFLVFIDGNMDKQLYKTILQEDLLRTLEDYHLNPKDVVFVHDNDPNHKSILVTDWLNNQEFETMVWPAQSPDLNPIENVWSLLKRRLYSNYDKPPTSIKELKERITETWYAITPEEVRPYLLSVNKRCQEVIRAKGYWINH</sequence>
<accession>A0A8H7RJ62</accession>
<dbReference type="OrthoDB" id="2416077at2759"/>
<dbReference type="NCBIfam" id="NF033545">
    <property type="entry name" value="transpos_IS630"/>
    <property type="match status" value="1"/>
</dbReference>
<evidence type="ECO:0000259" key="1">
    <source>
        <dbReference type="Pfam" id="PF01498"/>
    </source>
</evidence>
<keyword evidence="4" id="KW-1185">Reference proteome</keyword>
<protein>
    <recommendedName>
        <fullName evidence="5">Transposase</fullName>
    </recommendedName>
</protein>
<dbReference type="InterPro" id="IPR038717">
    <property type="entry name" value="Tc1-like_DDE_dom"/>
</dbReference>
<feature type="domain" description="Tc1-like transposase DDE" evidence="2">
    <location>
        <begin position="144"/>
        <end position="287"/>
    </location>
</feature>
<evidence type="ECO:0000313" key="3">
    <source>
        <dbReference type="EMBL" id="KAG2211242.1"/>
    </source>
</evidence>
<gene>
    <name evidence="3" type="ORF">INT47_006362</name>
</gene>
<dbReference type="InterPro" id="IPR002492">
    <property type="entry name" value="Transposase_Tc1-like"/>
</dbReference>
<evidence type="ECO:0000313" key="4">
    <source>
        <dbReference type="Proteomes" id="UP000603453"/>
    </source>
</evidence>
<dbReference type="Pfam" id="PF01498">
    <property type="entry name" value="HTH_Tnp_Tc3_2"/>
    <property type="match status" value="1"/>
</dbReference>
<dbReference type="PANTHER" id="PTHR23022">
    <property type="entry name" value="TRANSPOSABLE ELEMENT-RELATED"/>
    <property type="match status" value="1"/>
</dbReference>
<name>A0A8H7RJ62_9FUNG</name>
<comment type="caution">
    <text evidence="3">The sequence shown here is derived from an EMBL/GenBank/DDBJ whole genome shotgun (WGS) entry which is preliminary data.</text>
</comment>
<dbReference type="InterPro" id="IPR036397">
    <property type="entry name" value="RNaseH_sf"/>
</dbReference>
<dbReference type="InterPro" id="IPR052338">
    <property type="entry name" value="Transposase_5"/>
</dbReference>
<dbReference type="Gene3D" id="3.30.420.10">
    <property type="entry name" value="Ribonuclease H-like superfamily/Ribonuclease H"/>
    <property type="match status" value="1"/>
</dbReference>
<evidence type="ECO:0008006" key="5">
    <source>
        <dbReference type="Google" id="ProtNLM"/>
    </source>
</evidence>
<dbReference type="SUPFAM" id="SSF46689">
    <property type="entry name" value="Homeodomain-like"/>
    <property type="match status" value="1"/>
</dbReference>
<dbReference type="Pfam" id="PF13358">
    <property type="entry name" value="DDE_3"/>
    <property type="match status" value="1"/>
</dbReference>
<dbReference type="InterPro" id="IPR009057">
    <property type="entry name" value="Homeodomain-like_sf"/>
</dbReference>
<dbReference type="AlphaFoldDB" id="A0A8H7RJ62"/>
<dbReference type="EMBL" id="JAEPRD010000009">
    <property type="protein sequence ID" value="KAG2211242.1"/>
    <property type="molecule type" value="Genomic_DNA"/>
</dbReference>
<dbReference type="InterPro" id="IPR047655">
    <property type="entry name" value="Transpos_IS630-like"/>
</dbReference>
<evidence type="ECO:0000259" key="2">
    <source>
        <dbReference type="Pfam" id="PF13358"/>
    </source>
</evidence>
<reference evidence="3" key="1">
    <citation type="submission" date="2020-12" db="EMBL/GenBank/DDBJ databases">
        <title>Metabolic potential, ecology and presence of endohyphal bacteria is reflected in genomic diversity of Mucoromycotina.</title>
        <authorList>
            <person name="Muszewska A."/>
            <person name="Okrasinska A."/>
            <person name="Steczkiewicz K."/>
            <person name="Drgas O."/>
            <person name="Orlowska M."/>
            <person name="Perlinska-Lenart U."/>
            <person name="Aleksandrzak-Piekarczyk T."/>
            <person name="Szatraj K."/>
            <person name="Zielenkiewicz U."/>
            <person name="Pilsyk S."/>
            <person name="Malc E."/>
            <person name="Mieczkowski P."/>
            <person name="Kruszewska J.S."/>
            <person name="Biernat P."/>
            <person name="Pawlowska J."/>
        </authorList>
    </citation>
    <scope>NUCLEOTIDE SEQUENCE</scope>
    <source>
        <strain evidence="3">WA0000017839</strain>
    </source>
</reference>
<dbReference type="Proteomes" id="UP000603453">
    <property type="component" value="Unassembled WGS sequence"/>
</dbReference>
<feature type="domain" description="Transposase Tc1-like" evidence="1">
    <location>
        <begin position="64"/>
        <end position="134"/>
    </location>
</feature>
<dbReference type="GO" id="GO:0006313">
    <property type="term" value="P:DNA transposition"/>
    <property type="evidence" value="ECO:0007669"/>
    <property type="project" value="InterPro"/>
</dbReference>